<feature type="transmembrane region" description="Helical" evidence="1">
    <location>
        <begin position="36"/>
        <end position="57"/>
    </location>
</feature>
<reference evidence="2" key="1">
    <citation type="submission" date="2019-08" db="EMBL/GenBank/DDBJ databases">
        <title>Marinilactibacillus psychrotolerans M13-2T whole genome sequencing project.</title>
        <authorList>
            <person name="Ishikawa M."/>
            <person name="Suzuki T."/>
            <person name="Matsutani M."/>
        </authorList>
    </citation>
    <scope>NUCLEOTIDE SEQUENCE</scope>
    <source>
        <strain evidence="2">M13-2T</strain>
    </source>
</reference>
<accession>A0AAV3WV99</accession>
<protein>
    <submittedName>
        <fullName evidence="2">Uncharacterized protein</fullName>
    </submittedName>
</protein>
<feature type="transmembrane region" description="Helical" evidence="1">
    <location>
        <begin position="109"/>
        <end position="132"/>
    </location>
</feature>
<dbReference type="RefSeq" id="WP_091759921.1">
    <property type="nucleotide sequence ID" value="NZ_BJVX01000001.1"/>
</dbReference>
<sequence length="151" mass="17116">MIIFSNLFIMLLLIGGIVLFQIFLSKTESKIPGLILPILSFGFSFIMLLGILTWVSYDSHTEVSYPNEDESDEIVEFEETEDIEETEGISIFGSGDEELEEDTSIAQGIIGTITIFLCSNIPTGIFLVIYYVTRKDRNKNKHIDHTRIQDL</sequence>
<evidence type="ECO:0000313" key="3">
    <source>
        <dbReference type="Proteomes" id="UP000887127"/>
    </source>
</evidence>
<name>A0AAV3WV99_9LACT</name>
<dbReference type="AlphaFoldDB" id="A0AAV3WV99"/>
<dbReference type="Proteomes" id="UP000887127">
    <property type="component" value="Unassembled WGS sequence"/>
</dbReference>
<dbReference type="GeneID" id="96910293"/>
<dbReference type="EMBL" id="BKBI01000002">
    <property type="protein sequence ID" value="GEQ34784.1"/>
    <property type="molecule type" value="Genomic_DNA"/>
</dbReference>
<evidence type="ECO:0000313" key="2">
    <source>
        <dbReference type="EMBL" id="GEQ34784.1"/>
    </source>
</evidence>
<comment type="caution">
    <text evidence="2">The sequence shown here is derived from an EMBL/GenBank/DDBJ whole genome shotgun (WGS) entry which is preliminary data.</text>
</comment>
<proteinExistence type="predicted"/>
<keyword evidence="1" id="KW-0472">Membrane</keyword>
<keyword evidence="1" id="KW-1133">Transmembrane helix</keyword>
<feature type="transmembrane region" description="Helical" evidence="1">
    <location>
        <begin position="6"/>
        <end position="24"/>
    </location>
</feature>
<organism evidence="2 3">
    <name type="scientific">Marinilactibacillus psychrotolerans</name>
    <dbReference type="NCBI Taxonomy" id="191770"/>
    <lineage>
        <taxon>Bacteria</taxon>
        <taxon>Bacillati</taxon>
        <taxon>Bacillota</taxon>
        <taxon>Bacilli</taxon>
        <taxon>Lactobacillales</taxon>
        <taxon>Carnobacteriaceae</taxon>
        <taxon>Marinilactibacillus</taxon>
    </lineage>
</organism>
<gene>
    <name evidence="2" type="ORF">M132T_02920</name>
</gene>
<keyword evidence="1" id="KW-0812">Transmembrane</keyword>
<evidence type="ECO:0000256" key="1">
    <source>
        <dbReference type="SAM" id="Phobius"/>
    </source>
</evidence>